<gene>
    <name evidence="2" type="ORF">BST13_30895</name>
</gene>
<protein>
    <submittedName>
        <fullName evidence="2">Alpha/beta hydrolase</fullName>
    </submittedName>
</protein>
<comment type="caution">
    <text evidence="2">The sequence shown here is derived from an EMBL/GenBank/DDBJ whole genome shotgun (WGS) entry which is preliminary data.</text>
</comment>
<evidence type="ECO:0000313" key="3">
    <source>
        <dbReference type="Proteomes" id="UP000192448"/>
    </source>
</evidence>
<dbReference type="InterPro" id="IPR032710">
    <property type="entry name" value="NTF2-like_dom_sf"/>
</dbReference>
<reference evidence="2 3" key="1">
    <citation type="submission" date="2017-02" db="EMBL/GenBank/DDBJ databases">
        <title>The new phylogeny of genus Mycobacterium.</title>
        <authorList>
            <person name="Tortoli E."/>
            <person name="Trovato A."/>
            <person name="Cirillo D.M."/>
        </authorList>
    </citation>
    <scope>NUCLEOTIDE SEQUENCE [LARGE SCALE GENOMIC DNA]</scope>
    <source>
        <strain evidence="2 3">RW6</strain>
    </source>
</reference>
<sequence>MVAFADNIGGGAAAAGWRQAFAEQSKAGFADAFADDIVLDATTLMEPVVGREAVSTVLAAASSIYETLEFTAEATDGSTSYVQWRATAFGGMAIRGITILERGADGQIVSAAIHHRPLGAVLRFAAEIRDRLAEAIPAIHFIQETR</sequence>
<name>A0A1X0ABF9_9MYCO</name>
<keyword evidence="3" id="KW-1185">Reference proteome</keyword>
<evidence type="ECO:0000259" key="1">
    <source>
        <dbReference type="Pfam" id="PF12680"/>
    </source>
</evidence>
<dbReference type="AlphaFoldDB" id="A0A1X0ABF9"/>
<evidence type="ECO:0000313" key="2">
    <source>
        <dbReference type="EMBL" id="ORA27342.1"/>
    </source>
</evidence>
<dbReference type="Proteomes" id="UP000192448">
    <property type="component" value="Unassembled WGS sequence"/>
</dbReference>
<dbReference type="SUPFAM" id="SSF54427">
    <property type="entry name" value="NTF2-like"/>
    <property type="match status" value="1"/>
</dbReference>
<accession>A0A1X0ABF9</accession>
<dbReference type="EMBL" id="MVHF01000046">
    <property type="protein sequence ID" value="ORA27342.1"/>
    <property type="molecule type" value="Genomic_DNA"/>
</dbReference>
<feature type="domain" description="SnoaL-like" evidence="1">
    <location>
        <begin position="17"/>
        <end position="110"/>
    </location>
</feature>
<dbReference type="STRING" id="1927124.BST13_30895"/>
<proteinExistence type="predicted"/>
<keyword evidence="2" id="KW-0378">Hydrolase</keyword>
<dbReference type="GO" id="GO:0016787">
    <property type="term" value="F:hydrolase activity"/>
    <property type="evidence" value="ECO:0007669"/>
    <property type="project" value="UniProtKB-KW"/>
</dbReference>
<dbReference type="Pfam" id="PF12680">
    <property type="entry name" value="SnoaL_2"/>
    <property type="match status" value="1"/>
</dbReference>
<dbReference type="InterPro" id="IPR037401">
    <property type="entry name" value="SnoaL-like"/>
</dbReference>
<dbReference type="Gene3D" id="3.10.450.50">
    <property type="match status" value="1"/>
</dbReference>
<organism evidence="2 3">
    <name type="scientific">Mycobacterium aquaticum</name>
    <dbReference type="NCBI Taxonomy" id="1927124"/>
    <lineage>
        <taxon>Bacteria</taxon>
        <taxon>Bacillati</taxon>
        <taxon>Actinomycetota</taxon>
        <taxon>Actinomycetes</taxon>
        <taxon>Mycobacteriales</taxon>
        <taxon>Mycobacteriaceae</taxon>
        <taxon>Mycobacterium</taxon>
    </lineage>
</organism>